<accession>B3EBM2</accession>
<dbReference type="GO" id="GO:0008168">
    <property type="term" value="F:methyltransferase activity"/>
    <property type="evidence" value="ECO:0007669"/>
    <property type="project" value="UniProtKB-KW"/>
</dbReference>
<dbReference type="HOGENOM" id="CLU_965344_0_0_7"/>
<proteinExistence type="predicted"/>
<sequence>MDKHPDWETYWSTTEFSPLTGTNFFTQIFNVFVPEVQGQLTAMEIGCFPGRFIEYIGQKGYVISGIDTCPKVLGLNQLFRERGLRVGAFSNVDLDDFFGRFGLVLSVGFIEHFANWPRIIMKHIECTKPGGRIIINCPNFATPLQRAMHQTVDKGNSDHHVLSAMYPALWGAFLRLVGMDLLYCDYIGPFQFWTETCLHPDSNEYKLQQAFQSAGNWLHKIKGEFEAKESGYCLAVADRPRDWVADNDRIEALCSEFQTLATLLDLKDQLLADQLRHAFKTAIPI</sequence>
<organism evidence="1 2">
    <name type="scientific">Trichlorobacter lovleyi (strain ATCC BAA-1151 / DSM 17278 / SZ)</name>
    <name type="common">Geobacter lovleyi</name>
    <dbReference type="NCBI Taxonomy" id="398767"/>
    <lineage>
        <taxon>Bacteria</taxon>
        <taxon>Pseudomonadati</taxon>
        <taxon>Thermodesulfobacteriota</taxon>
        <taxon>Desulfuromonadia</taxon>
        <taxon>Geobacterales</taxon>
        <taxon>Geobacteraceae</taxon>
        <taxon>Trichlorobacter</taxon>
    </lineage>
</organism>
<keyword evidence="2" id="KW-1185">Reference proteome</keyword>
<evidence type="ECO:0000313" key="2">
    <source>
        <dbReference type="Proteomes" id="UP000002420"/>
    </source>
</evidence>
<dbReference type="GO" id="GO:0032259">
    <property type="term" value="P:methylation"/>
    <property type="evidence" value="ECO:0007669"/>
    <property type="project" value="UniProtKB-KW"/>
</dbReference>
<dbReference type="SUPFAM" id="SSF53335">
    <property type="entry name" value="S-adenosyl-L-methionine-dependent methyltransferases"/>
    <property type="match status" value="1"/>
</dbReference>
<dbReference type="eggNOG" id="COG2227">
    <property type="taxonomic scope" value="Bacteria"/>
</dbReference>
<evidence type="ECO:0000313" key="1">
    <source>
        <dbReference type="EMBL" id="ACD97061.1"/>
    </source>
</evidence>
<reference evidence="1 2" key="1">
    <citation type="submission" date="2008-05" db="EMBL/GenBank/DDBJ databases">
        <title>Complete sequence of chromosome of Geobacter lovleyi SZ.</title>
        <authorList>
            <consortium name="US DOE Joint Genome Institute"/>
            <person name="Lucas S."/>
            <person name="Copeland A."/>
            <person name="Lapidus A."/>
            <person name="Glavina del Rio T."/>
            <person name="Dalin E."/>
            <person name="Tice H."/>
            <person name="Bruce D."/>
            <person name="Goodwin L."/>
            <person name="Pitluck S."/>
            <person name="Chertkov O."/>
            <person name="Meincke L."/>
            <person name="Brettin T."/>
            <person name="Detter J.C."/>
            <person name="Han C."/>
            <person name="Tapia R."/>
            <person name="Kuske C.R."/>
            <person name="Schmutz J."/>
            <person name="Larimer F."/>
            <person name="Land M."/>
            <person name="Hauser L."/>
            <person name="Kyrpides N."/>
            <person name="Mikhailova N."/>
            <person name="Sung Y."/>
            <person name="Fletcher K.E."/>
            <person name="Ritalahti K.M."/>
            <person name="Loeffler F.E."/>
            <person name="Richardson P."/>
        </authorList>
    </citation>
    <scope>NUCLEOTIDE SEQUENCE [LARGE SCALE GENOMIC DNA]</scope>
    <source>
        <strain evidence="2">ATCC BAA-1151 / DSM 17278 / SZ</strain>
    </source>
</reference>
<dbReference type="Pfam" id="PF13489">
    <property type="entry name" value="Methyltransf_23"/>
    <property type="match status" value="1"/>
</dbReference>
<dbReference type="Gene3D" id="3.40.50.150">
    <property type="entry name" value="Vaccinia Virus protein VP39"/>
    <property type="match status" value="1"/>
</dbReference>
<dbReference type="EMBL" id="CP001089">
    <property type="protein sequence ID" value="ACD97061.1"/>
    <property type="molecule type" value="Genomic_DNA"/>
</dbReference>
<keyword evidence="1" id="KW-0489">Methyltransferase</keyword>
<dbReference type="AlphaFoldDB" id="B3EBM2"/>
<name>B3EBM2_TRIL1</name>
<dbReference type="Proteomes" id="UP000002420">
    <property type="component" value="Chromosome"/>
</dbReference>
<dbReference type="STRING" id="398767.Glov_3355"/>
<dbReference type="KEGG" id="glo:Glov_3355"/>
<keyword evidence="1" id="KW-0808">Transferase</keyword>
<dbReference type="CDD" id="cd02440">
    <property type="entry name" value="AdoMet_MTases"/>
    <property type="match status" value="1"/>
</dbReference>
<gene>
    <name evidence="1" type="ordered locus">Glov_3355</name>
</gene>
<protein>
    <submittedName>
        <fullName evidence="1">Methyltransferase type 11</fullName>
    </submittedName>
</protein>
<dbReference type="InterPro" id="IPR029063">
    <property type="entry name" value="SAM-dependent_MTases_sf"/>
</dbReference>